<protein>
    <submittedName>
        <fullName evidence="2">Membrane protein</fullName>
    </submittedName>
</protein>
<feature type="transmembrane region" description="Helical" evidence="1">
    <location>
        <begin position="61"/>
        <end position="78"/>
    </location>
</feature>
<evidence type="ECO:0000256" key="1">
    <source>
        <dbReference type="SAM" id="Phobius"/>
    </source>
</evidence>
<keyword evidence="1" id="KW-0812">Transmembrane</keyword>
<dbReference type="Pfam" id="PF10003">
    <property type="entry name" value="DUF2244"/>
    <property type="match status" value="1"/>
</dbReference>
<sequence>MSSLITTLAQPPEFSSGDAIYMDAVLRPNRSLSKRGFLIFMLALIAMSISVSLVFISIGAWPIVGFFGLDVLLVYLAFKANFKAGTRECETVKVSASQIAISKTCPKGRVGWWRVPPSFARVVIEEHKADEAKVVLAAGGGELPLANCLSSDERRAFGAALKVALHQARSERYATETSVYL</sequence>
<organism evidence="2 3">
    <name type="scientific">Candidatus Phycosocius spiralis</name>
    <dbReference type="NCBI Taxonomy" id="2815099"/>
    <lineage>
        <taxon>Bacteria</taxon>
        <taxon>Pseudomonadati</taxon>
        <taxon>Pseudomonadota</taxon>
        <taxon>Alphaproteobacteria</taxon>
        <taxon>Caulobacterales</taxon>
        <taxon>Caulobacterales incertae sedis</taxon>
        <taxon>Candidatus Phycosocius</taxon>
    </lineage>
</organism>
<dbReference type="Proteomes" id="UP001161064">
    <property type="component" value="Unassembled WGS sequence"/>
</dbReference>
<evidence type="ECO:0000313" key="3">
    <source>
        <dbReference type="Proteomes" id="UP001161064"/>
    </source>
</evidence>
<reference evidence="2" key="2">
    <citation type="journal article" date="2023" name="ISME Commun">
        <title>Characterization of a bloom-associated alphaproteobacterial lineage, 'Candidatus Phycosocius': insights into freshwater algal-bacterial interactions.</title>
        <authorList>
            <person name="Tanabe Y."/>
            <person name="Yamaguchi H."/>
            <person name="Yoshida M."/>
            <person name="Kai A."/>
            <person name="Okazaki Y."/>
        </authorList>
    </citation>
    <scope>NUCLEOTIDE SEQUENCE</scope>
    <source>
        <strain evidence="2">BOTRYCO-1</strain>
    </source>
</reference>
<feature type="transmembrane region" description="Helical" evidence="1">
    <location>
        <begin position="37"/>
        <end position="55"/>
    </location>
</feature>
<gene>
    <name evidence="2" type="ORF">PsB1_1282</name>
</gene>
<keyword evidence="3" id="KW-1185">Reference proteome</keyword>
<dbReference type="RefSeq" id="WP_284359904.1">
    <property type="nucleotide sequence ID" value="NZ_BPFZ01000007.1"/>
</dbReference>
<dbReference type="PIRSF" id="PIRSF032162">
    <property type="entry name" value="UCP032162_imp"/>
    <property type="match status" value="1"/>
</dbReference>
<accession>A0ABQ4PWT1</accession>
<keyword evidence="1" id="KW-1133">Transmembrane helix</keyword>
<proteinExistence type="predicted"/>
<dbReference type="InterPro" id="IPR016990">
    <property type="entry name" value="UCP032162_TM"/>
</dbReference>
<comment type="caution">
    <text evidence="2">The sequence shown here is derived from an EMBL/GenBank/DDBJ whole genome shotgun (WGS) entry which is preliminary data.</text>
</comment>
<evidence type="ECO:0000313" key="2">
    <source>
        <dbReference type="EMBL" id="GIU67128.1"/>
    </source>
</evidence>
<name>A0ABQ4PWT1_9PROT</name>
<keyword evidence="1" id="KW-0472">Membrane</keyword>
<reference evidence="2" key="1">
    <citation type="submission" date="2021-05" db="EMBL/GenBank/DDBJ databases">
        <authorList>
            <person name="Tanabe Y."/>
        </authorList>
    </citation>
    <scope>NUCLEOTIDE SEQUENCE</scope>
    <source>
        <strain evidence="2">BOTRYCO-1</strain>
    </source>
</reference>
<dbReference type="EMBL" id="BPFZ01000007">
    <property type="protein sequence ID" value="GIU67128.1"/>
    <property type="molecule type" value="Genomic_DNA"/>
</dbReference>
<dbReference type="InterPro" id="IPR019253">
    <property type="entry name" value="DUF2244_TM"/>
</dbReference>